<keyword evidence="2" id="KW-0813">Transport</keyword>
<dbReference type="EMBL" id="AP019723">
    <property type="protein sequence ID" value="BBK85020.1"/>
    <property type="molecule type" value="Genomic_DNA"/>
</dbReference>
<feature type="transmembrane region" description="Helical" evidence="6">
    <location>
        <begin position="221"/>
        <end position="243"/>
    </location>
</feature>
<evidence type="ECO:0000259" key="7">
    <source>
        <dbReference type="Pfam" id="PF03600"/>
    </source>
</evidence>
<proteinExistence type="predicted"/>
<dbReference type="RefSeq" id="WP_002516549.1">
    <property type="nucleotide sequence ID" value="NZ_CBCSHN010000004.1"/>
</dbReference>
<feature type="transmembrane region" description="Helical" evidence="6">
    <location>
        <begin position="142"/>
        <end position="171"/>
    </location>
</feature>
<feature type="domain" description="Citrate transporter-like" evidence="7">
    <location>
        <begin position="5"/>
        <end position="193"/>
    </location>
</feature>
<name>A0ABM7H0K7_CUTAC</name>
<protein>
    <recommendedName>
        <fullName evidence="7">Citrate transporter-like domain-containing protein</fullName>
    </recommendedName>
</protein>
<comment type="subcellular location">
    <subcellularLocation>
        <location evidence="1">Membrane</location>
        <topology evidence="1">Multi-pass membrane protein</topology>
    </subcellularLocation>
</comment>
<feature type="transmembrane region" description="Helical" evidence="6">
    <location>
        <begin position="114"/>
        <end position="130"/>
    </location>
</feature>
<dbReference type="Proteomes" id="UP000318594">
    <property type="component" value="Chromosome"/>
</dbReference>
<sequence length="286" mass="30789">MVGLNGVIFRNLITGERFSSNEAFVVSTTIFVVYLVMTFFIILTMLFISSHQRKRDGMMAQKVTFAEPIPLDRRQRTNVWLIGVFVVILLVPPILHLCMPHNSAVTWVNSRVDVSLFAILFAIVCALMRVGEEKESLLHVPWSTLIMIGGMGMLVSIAVKAGTISLLAGWVGHTPRLLIPVVLCFLAAVLNMFGGSFVGVVAPALFPVVATLARATGMSPVLLYTSTTIGGLATGISPFSAGGAMVLGFTDKDERDDMFHREFAVGLPVCVGAALVVSFLCSLVLG</sequence>
<feature type="transmembrane region" description="Helical" evidence="6">
    <location>
        <begin position="24"/>
        <end position="48"/>
    </location>
</feature>
<evidence type="ECO:0000256" key="5">
    <source>
        <dbReference type="ARBA" id="ARBA00023136"/>
    </source>
</evidence>
<evidence type="ECO:0000256" key="1">
    <source>
        <dbReference type="ARBA" id="ARBA00004141"/>
    </source>
</evidence>
<keyword evidence="9" id="KW-1185">Reference proteome</keyword>
<reference evidence="8 9" key="1">
    <citation type="submission" date="2019-06" db="EMBL/GenBank/DDBJ databases">
        <title>Complete genome sequence of Cutibacterium acnes subsp. acnes NBRC 107605.</title>
        <authorList>
            <person name="Miura T."/>
            <person name="Furukawa M."/>
            <person name="Shimamura M."/>
            <person name="Ohyama Y."/>
            <person name="Yamazoe A."/>
            <person name="Kawasaki H."/>
        </authorList>
    </citation>
    <scope>NUCLEOTIDE SEQUENCE [LARGE SCALE GENOMIC DNA]</scope>
    <source>
        <strain evidence="8 9">NBRC 107605</strain>
    </source>
</reference>
<evidence type="ECO:0000256" key="2">
    <source>
        <dbReference type="ARBA" id="ARBA00022448"/>
    </source>
</evidence>
<feature type="transmembrane region" description="Helical" evidence="6">
    <location>
        <begin position="79"/>
        <end position="102"/>
    </location>
</feature>
<dbReference type="Pfam" id="PF03600">
    <property type="entry name" value="CitMHS"/>
    <property type="match status" value="1"/>
</dbReference>
<keyword evidence="3 6" id="KW-0812">Transmembrane</keyword>
<evidence type="ECO:0000256" key="4">
    <source>
        <dbReference type="ARBA" id="ARBA00022989"/>
    </source>
</evidence>
<keyword evidence="5 6" id="KW-0472">Membrane</keyword>
<evidence type="ECO:0000313" key="8">
    <source>
        <dbReference type="EMBL" id="BBK85020.1"/>
    </source>
</evidence>
<evidence type="ECO:0000313" key="9">
    <source>
        <dbReference type="Proteomes" id="UP000318594"/>
    </source>
</evidence>
<gene>
    <name evidence="8" type="ORF">CacPP4_16350</name>
</gene>
<feature type="transmembrane region" description="Helical" evidence="6">
    <location>
        <begin position="263"/>
        <end position="285"/>
    </location>
</feature>
<keyword evidence="4 6" id="KW-1133">Transmembrane helix</keyword>
<accession>A0ABM7H0K7</accession>
<dbReference type="InterPro" id="IPR004680">
    <property type="entry name" value="Cit_transptr-like_dom"/>
</dbReference>
<evidence type="ECO:0000256" key="6">
    <source>
        <dbReference type="SAM" id="Phobius"/>
    </source>
</evidence>
<feature type="transmembrane region" description="Helical" evidence="6">
    <location>
        <begin position="177"/>
        <end position="209"/>
    </location>
</feature>
<organism evidence="8 9">
    <name type="scientific">Cutibacterium acnes subsp. acnes</name>
    <dbReference type="NCBI Taxonomy" id="1734925"/>
    <lineage>
        <taxon>Bacteria</taxon>
        <taxon>Bacillati</taxon>
        <taxon>Actinomycetota</taxon>
        <taxon>Actinomycetes</taxon>
        <taxon>Propionibacteriales</taxon>
        <taxon>Propionibacteriaceae</taxon>
        <taxon>Cutibacterium</taxon>
    </lineage>
</organism>
<evidence type="ECO:0000256" key="3">
    <source>
        <dbReference type="ARBA" id="ARBA00022692"/>
    </source>
</evidence>